<feature type="domain" description="Sulfotransferase" evidence="3">
    <location>
        <begin position="49"/>
        <end position="301"/>
    </location>
</feature>
<evidence type="ECO:0000313" key="6">
    <source>
        <dbReference type="RefSeq" id="XP_014674129.1"/>
    </source>
</evidence>
<dbReference type="InterPro" id="IPR027417">
    <property type="entry name" value="P-loop_NTPase"/>
</dbReference>
<accession>A0ABM1EPK7</accession>
<keyword evidence="4" id="KW-1185">Reference proteome</keyword>
<evidence type="ECO:0000256" key="2">
    <source>
        <dbReference type="ARBA" id="ARBA00022679"/>
    </source>
</evidence>
<organism evidence="4 5">
    <name type="scientific">Priapulus caudatus</name>
    <name type="common">Priapulid worm</name>
    <dbReference type="NCBI Taxonomy" id="37621"/>
    <lineage>
        <taxon>Eukaryota</taxon>
        <taxon>Metazoa</taxon>
        <taxon>Ecdysozoa</taxon>
        <taxon>Scalidophora</taxon>
        <taxon>Priapulida</taxon>
        <taxon>Priapulimorpha</taxon>
        <taxon>Priapulimorphida</taxon>
        <taxon>Priapulidae</taxon>
        <taxon>Priapulus</taxon>
    </lineage>
</organism>
<reference evidence="5 6" key="1">
    <citation type="submission" date="2025-05" db="UniProtKB">
        <authorList>
            <consortium name="RefSeq"/>
        </authorList>
    </citation>
    <scope>IDENTIFICATION</scope>
</reference>
<dbReference type="SUPFAM" id="SSF52540">
    <property type="entry name" value="P-loop containing nucleoside triphosphate hydrolases"/>
    <property type="match status" value="1"/>
</dbReference>
<dbReference type="RefSeq" id="XP_014674129.1">
    <property type="nucleotide sequence ID" value="XM_014818643.1"/>
</dbReference>
<evidence type="ECO:0000256" key="1">
    <source>
        <dbReference type="ARBA" id="ARBA00005771"/>
    </source>
</evidence>
<evidence type="ECO:0000313" key="5">
    <source>
        <dbReference type="RefSeq" id="XP_014674128.1"/>
    </source>
</evidence>
<comment type="similarity">
    <text evidence="1">Belongs to the sulfotransferase 1 family.</text>
</comment>
<name>A0ABM1EPK7_PRICU</name>
<dbReference type="PANTHER" id="PTHR11783">
    <property type="entry name" value="SULFOTRANSFERASE SULT"/>
    <property type="match status" value="1"/>
</dbReference>
<gene>
    <name evidence="5 6" type="primary">LOC106814342</name>
</gene>
<proteinExistence type="inferred from homology"/>
<evidence type="ECO:0000313" key="4">
    <source>
        <dbReference type="Proteomes" id="UP000695022"/>
    </source>
</evidence>
<keyword evidence="2" id="KW-0808">Transferase</keyword>
<dbReference type="Gene3D" id="3.40.50.300">
    <property type="entry name" value="P-loop containing nucleotide triphosphate hydrolases"/>
    <property type="match status" value="1"/>
</dbReference>
<dbReference type="Proteomes" id="UP000695022">
    <property type="component" value="Unplaced"/>
</dbReference>
<sequence length="308" mass="35487">MADDRENIPEMYKHVKLVTRSAGNGRLGGVGVYDNLVPALQRGDLIVHDDDIWIISYPKSGTQWMNDTAGFIMSKGDKEKFDAIPRNHPLEVLMGATPEERIAAINAKSGIRLFQTHLRFDELPPALRNGKAKIIFVMRNPKDVAVSYFHFHRSNAMLGGIKDWVFSKFFPYYASGDVFYGDFFDYVLEFWQQRANMQNMCIVKYEDMKKDQLGGIRRMAEFLGQSLTDEEVMKVAEHTGIKQSRERILQVVKPTEKAKLIIDQSVSLFVRKGEIGDWKNHFTVAENEIYNKRICEKMEGSDLHFDYE</sequence>
<dbReference type="GeneID" id="106814342"/>
<evidence type="ECO:0000259" key="3">
    <source>
        <dbReference type="Pfam" id="PF00685"/>
    </source>
</evidence>
<dbReference type="Pfam" id="PF00685">
    <property type="entry name" value="Sulfotransfer_1"/>
    <property type="match status" value="1"/>
</dbReference>
<dbReference type="RefSeq" id="XP_014674128.1">
    <property type="nucleotide sequence ID" value="XM_014818642.1"/>
</dbReference>
<dbReference type="InterPro" id="IPR000863">
    <property type="entry name" value="Sulfotransferase_dom"/>
</dbReference>
<protein>
    <submittedName>
        <fullName evidence="5 6">Sulfotransferase 1C2-like</fullName>
    </submittedName>
</protein>